<dbReference type="Pfam" id="PF00024">
    <property type="entry name" value="PAN_1"/>
    <property type="match status" value="1"/>
</dbReference>
<feature type="domain" description="Apple" evidence="5">
    <location>
        <begin position="144"/>
        <end position="220"/>
    </location>
</feature>
<dbReference type="SMART" id="SM00181">
    <property type="entry name" value="EGF"/>
    <property type="match status" value="3"/>
</dbReference>
<accession>A0A7M7NVF9</accession>
<evidence type="ECO:0000256" key="2">
    <source>
        <dbReference type="ARBA" id="ARBA00023157"/>
    </source>
</evidence>
<dbReference type="KEGG" id="spu:105445351"/>
<evidence type="ECO:0000313" key="6">
    <source>
        <dbReference type="EnsemblMetazoa" id="XP_030842335"/>
    </source>
</evidence>
<comment type="caution">
    <text evidence="3">Lacks conserved residue(s) required for the propagation of feature annotation.</text>
</comment>
<dbReference type="PROSITE" id="PS01186">
    <property type="entry name" value="EGF_2"/>
    <property type="match status" value="1"/>
</dbReference>
<dbReference type="PANTHER" id="PTHR14949:SF56">
    <property type="entry name" value="EGF-LIKE-DOMAIN, MULTIPLE 7"/>
    <property type="match status" value="1"/>
</dbReference>
<reference evidence="7" key="1">
    <citation type="submission" date="2015-02" db="EMBL/GenBank/DDBJ databases">
        <title>Genome sequencing for Strongylocentrotus purpuratus.</title>
        <authorList>
            <person name="Murali S."/>
            <person name="Liu Y."/>
            <person name="Vee V."/>
            <person name="English A."/>
            <person name="Wang M."/>
            <person name="Skinner E."/>
            <person name="Han Y."/>
            <person name="Muzny D.M."/>
            <person name="Worley K.C."/>
            <person name="Gibbs R.A."/>
        </authorList>
    </citation>
    <scope>NUCLEOTIDE SEQUENCE</scope>
</reference>
<evidence type="ECO:0000259" key="4">
    <source>
        <dbReference type="PROSITE" id="PS50026"/>
    </source>
</evidence>
<dbReference type="InterPro" id="IPR050969">
    <property type="entry name" value="Dev_Signal_Modulators"/>
</dbReference>
<dbReference type="AlphaFoldDB" id="A0A7M7NVF9"/>
<sequence>MEICVVQVYTILKFVKIVLDFRIFSFLSVVDCSGANPCLNGGTCDTDACTCAAGFNGALCNTVDCSGANPCLNGGTCDTDACTCAAGFNGALCNTVDCSGANPCLNGGTCDTDACTCAAGINGALCNIVKPTATTKSAGYFSVAKDNKGRPLIGHCLTDHVIKTVPAKTMLRCAAECIQEVGCKSINYKDGVCELNEETRASALSSYFSQNDGCSYYELI</sequence>
<feature type="disulfide bond" evidence="3">
    <location>
        <begin position="84"/>
        <end position="93"/>
    </location>
</feature>
<dbReference type="SUPFAM" id="SSF57414">
    <property type="entry name" value="Hairpin loop containing domain-like"/>
    <property type="match status" value="1"/>
</dbReference>
<organism evidence="6 7">
    <name type="scientific">Strongylocentrotus purpuratus</name>
    <name type="common">Purple sea urchin</name>
    <dbReference type="NCBI Taxonomy" id="7668"/>
    <lineage>
        <taxon>Eukaryota</taxon>
        <taxon>Metazoa</taxon>
        <taxon>Echinodermata</taxon>
        <taxon>Eleutherozoa</taxon>
        <taxon>Echinozoa</taxon>
        <taxon>Echinoidea</taxon>
        <taxon>Euechinoidea</taxon>
        <taxon>Echinacea</taxon>
        <taxon>Camarodonta</taxon>
        <taxon>Echinidea</taxon>
        <taxon>Strongylocentrotidae</taxon>
        <taxon>Strongylocentrotus</taxon>
    </lineage>
</organism>
<dbReference type="CDD" id="cd01099">
    <property type="entry name" value="PAN_AP_HGF"/>
    <property type="match status" value="1"/>
</dbReference>
<proteinExistence type="predicted"/>
<dbReference type="PROSITE" id="PS50948">
    <property type="entry name" value="PAN"/>
    <property type="match status" value="1"/>
</dbReference>
<dbReference type="SMART" id="SM00473">
    <property type="entry name" value="PAN_AP"/>
    <property type="match status" value="1"/>
</dbReference>
<feature type="domain" description="EGF-like" evidence="4">
    <location>
        <begin position="61"/>
        <end position="94"/>
    </location>
</feature>
<dbReference type="InterPro" id="IPR000742">
    <property type="entry name" value="EGF"/>
</dbReference>
<reference evidence="6" key="2">
    <citation type="submission" date="2021-01" db="UniProtKB">
        <authorList>
            <consortium name="EnsemblMetazoa"/>
        </authorList>
    </citation>
    <scope>IDENTIFICATION</scope>
</reference>
<dbReference type="Proteomes" id="UP000007110">
    <property type="component" value="Unassembled WGS sequence"/>
</dbReference>
<dbReference type="SUPFAM" id="SSF57196">
    <property type="entry name" value="EGF/Laminin"/>
    <property type="match status" value="2"/>
</dbReference>
<keyword evidence="1" id="KW-0732">Signal</keyword>
<evidence type="ECO:0000256" key="1">
    <source>
        <dbReference type="ARBA" id="ARBA00022729"/>
    </source>
</evidence>
<name>A0A7M7NVF9_STRPU</name>
<dbReference type="Gene3D" id="2.10.25.10">
    <property type="entry name" value="Laminin"/>
    <property type="match status" value="3"/>
</dbReference>
<evidence type="ECO:0000313" key="7">
    <source>
        <dbReference type="Proteomes" id="UP000007110"/>
    </source>
</evidence>
<dbReference type="OrthoDB" id="442731at2759"/>
<dbReference type="InterPro" id="IPR003609">
    <property type="entry name" value="Pan_app"/>
</dbReference>
<protein>
    <submittedName>
        <fullName evidence="6">Uncharacterized protein</fullName>
    </submittedName>
</protein>
<evidence type="ECO:0000259" key="5">
    <source>
        <dbReference type="PROSITE" id="PS50948"/>
    </source>
</evidence>
<dbReference type="Gene3D" id="3.50.4.10">
    <property type="entry name" value="Hepatocyte Growth Factor"/>
    <property type="match status" value="1"/>
</dbReference>
<keyword evidence="2 3" id="KW-1015">Disulfide bond</keyword>
<evidence type="ECO:0000256" key="3">
    <source>
        <dbReference type="PROSITE-ProRule" id="PRU00076"/>
    </source>
</evidence>
<dbReference type="GeneID" id="105445351"/>
<dbReference type="PROSITE" id="PS00022">
    <property type="entry name" value="EGF_1"/>
    <property type="match status" value="2"/>
</dbReference>
<keyword evidence="7" id="KW-1185">Reference proteome</keyword>
<dbReference type="PROSITE" id="PS50026">
    <property type="entry name" value="EGF_3"/>
    <property type="match status" value="1"/>
</dbReference>
<dbReference type="RefSeq" id="XP_030842335.1">
    <property type="nucleotide sequence ID" value="XM_030986475.1"/>
</dbReference>
<keyword evidence="3" id="KW-0245">EGF-like domain</keyword>
<dbReference type="InParanoid" id="A0A7M7NVF9"/>
<dbReference type="EnsemblMetazoa" id="XM_030986475">
    <property type="protein sequence ID" value="XP_030842335"/>
    <property type="gene ID" value="LOC105445351"/>
</dbReference>
<dbReference type="PANTHER" id="PTHR14949">
    <property type="entry name" value="EGF-LIKE-DOMAIN, MULTIPLE 7, 8"/>
    <property type="match status" value="1"/>
</dbReference>